<evidence type="ECO:0000259" key="2">
    <source>
        <dbReference type="Pfam" id="PF13087"/>
    </source>
</evidence>
<evidence type="ECO:0000313" key="4">
    <source>
        <dbReference type="Proteomes" id="UP000252733"/>
    </source>
</evidence>
<dbReference type="InterPro" id="IPR027417">
    <property type="entry name" value="P-loop_NTPase"/>
</dbReference>
<organism evidence="3 4">
    <name type="scientific">Marinilabilia salmonicolor</name>
    <dbReference type="NCBI Taxonomy" id="989"/>
    <lineage>
        <taxon>Bacteria</taxon>
        <taxon>Pseudomonadati</taxon>
        <taxon>Bacteroidota</taxon>
        <taxon>Bacteroidia</taxon>
        <taxon>Marinilabiliales</taxon>
        <taxon>Marinilabiliaceae</taxon>
        <taxon>Marinilabilia</taxon>
    </lineage>
</organism>
<dbReference type="InterPro" id="IPR047187">
    <property type="entry name" value="SF1_C_Upf1"/>
</dbReference>
<dbReference type="InterPro" id="IPR045055">
    <property type="entry name" value="DNA2/NAM7-like"/>
</dbReference>
<sequence>MNPRYYQYFEEIAAIHEDNTSMLDKCTRLRTCLEDVSKVLSRDDGIVFPNLYARLDYVCNKMQIPEEMKRNLHNFRIRINKFVHEGQSVEMAEYYGFVKLLAEGFAALFQGQIPPELAPIYQHNDSAVAEVYDDTSVADAIRGLVREHDRERMIFKLSPENGNPQDLLKIKYGVKDKNYELIPSMEFLQKGDLVQLLGIFTDEEGALIPDLIVIQPDYLVDVTAVAGCFMKIKGVKVKAPELFFTGRAQKREITPAIHKGNVANLFFDEVLNEKPSEKTSYDEVLKKSFQEYPLAYTAVKGKPKAEKLPEDLKVQYRNIREVVDNAFRRGDYQPIDRDRSNLEVFLISHELGIQGRMDLFDATPSANQRYQSKIIELKSGNPPYPQQDPHQVDESHAIQVRMYNMLTSRVLGYDSDKIYQAVMYSAVTRPGEAIRYVKQDKRWEREIINVRNVIVAQEFRLAHDNERFEAGKALVEGIDPGKHGLDGNVFPWVLKKFTLFPEILEKASALEREYFFAFSSFIAREKLLSKIGDGEHSKGLSALWNKEELTDEDAFNQLKALEIRDNRADQPGALIFMKRAVDSNRFVNFRRGDICVLYPDIADRPLAVQHRVLKCTIESISNEEVVLKLRQQQSSLEYFNAHEKWAVEHDSLDNNFEQMHRGLFEFLKLEKAKRDLLLGLQAPREYEYDEKVFVTEKNSSSPADSRKEQNELLSKAWHSPDYFLLVGPPGTGKTNNFLHNIVKHLVEETSLNILLVSYTNRAVDEMCSSVREILNDELIRIGSALGCDATHQDLMLDAKISGLADRKEIRNLIQNTRVYTGTLSSILGRNELFDLKKFDIAIVDEASQILEPNIIHLLGRVDKFVLIGDERQLPAVVTQSVGQSALDHKELNEIGLYDRRNSYFERLLYLCKKNKWHHAWGELTFQGRMHPAIATFPNQCFYHNKLKEVGLLHQTDEITASGEVSTDFEQLLTMHRMVYIPSEPAIRAVSAKSNQQEAEVISKTLQTLAKIHQMDDAAIVEKIGIITPYRNQIACIRQQLEKDGIDCFDDVQVDTVERYQGSQKDFILISLCLGTPAQMEFMAAARVIIDDKDGFMPTLIDRKLNVTLTRAKRQIVITGEEGVLSGDATYSKLVEHIRISGGYVRGGAAGILDGTFVLSDLPEKATDRNHEKMPSSFSTAWQTIIGTPVFEHPATQGGQILGYPSDINLNIGTEYGRADFDQKSGMFLWNDNENFLSPTEKVLLYGHFHLRTNYLATLNLTNRFKSPLLTLAGNAGGRVTIIDFGAGPATAGMALTDALDSHLETGSFNYLGVEPSEHMRQMASAFLEFDSYRRRPYYKLLSGPEELSETLLSPAFENPGLVIFTFSYILEQITVEEVMRFAEVMKVIRTNYPQNSYCTLVVAAPGARNSYNIRQFRKLTGAVNQNNDDVFEFSYPAKKDGSKLKTVRYFGEFFV</sequence>
<dbReference type="SUPFAM" id="SSF52540">
    <property type="entry name" value="P-loop containing nucleoside triphosphate hydrolases"/>
    <property type="match status" value="1"/>
</dbReference>
<dbReference type="GO" id="GO:0004386">
    <property type="term" value="F:helicase activity"/>
    <property type="evidence" value="ECO:0007669"/>
    <property type="project" value="InterPro"/>
</dbReference>
<feature type="domain" description="DNA2/NAM7 helicase helicase" evidence="1">
    <location>
        <begin position="806"/>
        <end position="878"/>
    </location>
</feature>
<dbReference type="InterPro" id="IPR041677">
    <property type="entry name" value="DNA2/NAM7_AAA_11"/>
</dbReference>
<accession>A0A368V8Z6</accession>
<proteinExistence type="predicted"/>
<comment type="caution">
    <text evidence="3">The sequence shown here is derived from an EMBL/GenBank/DDBJ whole genome shotgun (WGS) entry which is preliminary data.</text>
</comment>
<dbReference type="EMBL" id="QPIZ01000007">
    <property type="protein sequence ID" value="RCW36800.1"/>
    <property type="molecule type" value="Genomic_DNA"/>
</dbReference>
<gene>
    <name evidence="3" type="ORF">DFO77_10791</name>
</gene>
<dbReference type="InterPro" id="IPR011604">
    <property type="entry name" value="PDDEXK-like_dom_sf"/>
</dbReference>
<dbReference type="InterPro" id="IPR041679">
    <property type="entry name" value="DNA2/NAM7-like_C"/>
</dbReference>
<dbReference type="CDD" id="cd18808">
    <property type="entry name" value="SF1_C_Upf1"/>
    <property type="match status" value="1"/>
</dbReference>
<keyword evidence="4" id="KW-1185">Reference proteome</keyword>
<dbReference type="Pfam" id="PF13086">
    <property type="entry name" value="AAA_11"/>
    <property type="match status" value="2"/>
</dbReference>
<protein>
    <submittedName>
        <fullName evidence="3">AAA domain-containing protein</fullName>
    </submittedName>
</protein>
<feature type="domain" description="DNA2/NAM7 helicase-like C-terminal" evidence="2">
    <location>
        <begin position="901"/>
        <end position="1120"/>
    </location>
</feature>
<dbReference type="PANTHER" id="PTHR10887">
    <property type="entry name" value="DNA2/NAM7 HELICASE FAMILY"/>
    <property type="match status" value="1"/>
</dbReference>
<reference evidence="3 4" key="1">
    <citation type="submission" date="2018-07" db="EMBL/GenBank/DDBJ databases">
        <title>Freshwater and sediment microbial communities from various areas in North America, analyzing microbe dynamics in response to fracking.</title>
        <authorList>
            <person name="Lamendella R."/>
        </authorList>
    </citation>
    <scope>NUCLEOTIDE SEQUENCE [LARGE SCALE GENOMIC DNA]</scope>
    <source>
        <strain evidence="3 4">160A</strain>
    </source>
</reference>
<dbReference type="Gene3D" id="3.40.50.300">
    <property type="entry name" value="P-loop containing nucleotide triphosphate hydrolases"/>
    <property type="match status" value="3"/>
</dbReference>
<name>A0A368V8Z6_9BACT</name>
<dbReference type="Proteomes" id="UP000252733">
    <property type="component" value="Unassembled WGS sequence"/>
</dbReference>
<dbReference type="Gene3D" id="3.90.320.10">
    <property type="match status" value="1"/>
</dbReference>
<evidence type="ECO:0000313" key="3">
    <source>
        <dbReference type="EMBL" id="RCW36800.1"/>
    </source>
</evidence>
<dbReference type="PANTHER" id="PTHR10887:SF495">
    <property type="entry name" value="HELICASE SENATAXIN ISOFORM X1-RELATED"/>
    <property type="match status" value="1"/>
</dbReference>
<dbReference type="RefSeq" id="WP_114436798.1">
    <property type="nucleotide sequence ID" value="NZ_QPIZ01000007.1"/>
</dbReference>
<evidence type="ECO:0000259" key="1">
    <source>
        <dbReference type="Pfam" id="PF13086"/>
    </source>
</evidence>
<feature type="domain" description="DNA2/NAM7 helicase helicase" evidence="1">
    <location>
        <begin position="707"/>
        <end position="792"/>
    </location>
</feature>
<dbReference type="Pfam" id="PF13087">
    <property type="entry name" value="AAA_12"/>
    <property type="match status" value="1"/>
</dbReference>